<dbReference type="InterPro" id="IPR023214">
    <property type="entry name" value="HAD_sf"/>
</dbReference>
<dbReference type="GO" id="GO:0000287">
    <property type="term" value="F:magnesium ion binding"/>
    <property type="evidence" value="ECO:0007669"/>
    <property type="project" value="TreeGrafter"/>
</dbReference>
<comment type="caution">
    <text evidence="1">The sequence shown here is derived from an EMBL/GenBank/DDBJ whole genome shotgun (WGS) entry which is preliminary data.</text>
</comment>
<dbReference type="NCBIfam" id="TIGR00099">
    <property type="entry name" value="Cof-subfamily"/>
    <property type="match status" value="1"/>
</dbReference>
<dbReference type="GeneID" id="96999500"/>
<dbReference type="InterPro" id="IPR006379">
    <property type="entry name" value="HAD-SF_hydro_IIB"/>
</dbReference>
<dbReference type="Pfam" id="PF08282">
    <property type="entry name" value="Hydrolase_3"/>
    <property type="match status" value="1"/>
</dbReference>
<dbReference type="SFLD" id="SFLDS00003">
    <property type="entry name" value="Haloacid_Dehalogenase"/>
    <property type="match status" value="1"/>
</dbReference>
<dbReference type="STRING" id="883114.HMPREF9709_01553"/>
<dbReference type="eggNOG" id="COG0561">
    <property type="taxonomic scope" value="Bacteria"/>
</dbReference>
<gene>
    <name evidence="1" type="ORF">HMPREF9709_01553</name>
</gene>
<dbReference type="HOGENOM" id="CLU_044146_5_0_9"/>
<dbReference type="OrthoDB" id="9790031at2"/>
<dbReference type="InterPro" id="IPR000150">
    <property type="entry name" value="Cof"/>
</dbReference>
<reference evidence="1 2" key="1">
    <citation type="submission" date="2012-01" db="EMBL/GenBank/DDBJ databases">
        <title>The Genome Sequence of Helcococcus kunzii ATCC 51366.</title>
        <authorList>
            <consortium name="The Broad Institute Genome Sequencing Platform"/>
            <person name="Earl A."/>
            <person name="Ward D."/>
            <person name="Feldgarden M."/>
            <person name="Gevers D."/>
            <person name="Huys G."/>
            <person name="Young S.K."/>
            <person name="Zeng Q."/>
            <person name="Gargeya S."/>
            <person name="Fitzgerald M."/>
            <person name="Haas B."/>
            <person name="Abouelleil A."/>
            <person name="Alvarado L."/>
            <person name="Arachchi H.M."/>
            <person name="Berlin A."/>
            <person name="Chapman S.B."/>
            <person name="Gearin G."/>
            <person name="Goldberg J."/>
            <person name="Griggs A."/>
            <person name="Gujja S."/>
            <person name="Hansen M."/>
            <person name="Heiman D."/>
            <person name="Howarth C."/>
            <person name="Larimer J."/>
            <person name="Lui A."/>
            <person name="MacDonald P.J.P."/>
            <person name="McCowen C."/>
            <person name="Montmayeur A."/>
            <person name="Murphy C."/>
            <person name="Neiman D."/>
            <person name="Pearson M."/>
            <person name="Priest M."/>
            <person name="Roberts A."/>
            <person name="Saif S."/>
            <person name="Shea T."/>
            <person name="Sisk P."/>
            <person name="Stolte C."/>
            <person name="Sykes S."/>
            <person name="Wortman J."/>
            <person name="Nusbaum C."/>
            <person name="Birren B."/>
        </authorList>
    </citation>
    <scope>NUCLEOTIDE SEQUENCE [LARGE SCALE GENOMIC DNA]</scope>
    <source>
        <strain evidence="1 2">ATCC 51366</strain>
    </source>
</reference>
<dbReference type="RefSeq" id="WP_005399068.1">
    <property type="nucleotide sequence ID" value="NZ_JH601088.1"/>
</dbReference>
<dbReference type="GO" id="GO:0016791">
    <property type="term" value="F:phosphatase activity"/>
    <property type="evidence" value="ECO:0007669"/>
    <property type="project" value="UniProtKB-ARBA"/>
</dbReference>
<dbReference type="AlphaFoldDB" id="H3NQE2"/>
<organism evidence="1 2">
    <name type="scientific">Helcococcus kunzii ATCC 51366</name>
    <dbReference type="NCBI Taxonomy" id="883114"/>
    <lineage>
        <taxon>Bacteria</taxon>
        <taxon>Bacillati</taxon>
        <taxon>Bacillota</taxon>
        <taxon>Tissierellia</taxon>
        <taxon>Tissierellales</taxon>
        <taxon>Peptoniphilaceae</taxon>
        <taxon>Helcococcus</taxon>
    </lineage>
</organism>
<dbReference type="Proteomes" id="UP000004191">
    <property type="component" value="Unassembled WGS sequence"/>
</dbReference>
<dbReference type="InterPro" id="IPR036412">
    <property type="entry name" value="HAD-like_sf"/>
</dbReference>
<accession>H3NQE2</accession>
<evidence type="ECO:0000313" key="1">
    <source>
        <dbReference type="EMBL" id="EHR32622.1"/>
    </source>
</evidence>
<keyword evidence="1" id="KW-0378">Hydrolase</keyword>
<dbReference type="SFLD" id="SFLDG01140">
    <property type="entry name" value="C2.B:_Phosphomannomutase_and_P"/>
    <property type="match status" value="1"/>
</dbReference>
<dbReference type="SFLD" id="SFLDG01144">
    <property type="entry name" value="C2.B.4:_PGP_Like"/>
    <property type="match status" value="1"/>
</dbReference>
<dbReference type="PANTHER" id="PTHR10000:SF53">
    <property type="entry name" value="5-AMINO-6-(5-PHOSPHO-D-RIBITYLAMINO)URACIL PHOSPHATASE YBJI-RELATED"/>
    <property type="match status" value="1"/>
</dbReference>
<dbReference type="CDD" id="cd07518">
    <property type="entry name" value="HAD_YbiV-Like"/>
    <property type="match status" value="1"/>
</dbReference>
<dbReference type="NCBIfam" id="TIGR01484">
    <property type="entry name" value="HAD-SF-IIB"/>
    <property type="match status" value="1"/>
</dbReference>
<evidence type="ECO:0000313" key="2">
    <source>
        <dbReference type="Proteomes" id="UP000004191"/>
    </source>
</evidence>
<dbReference type="PROSITE" id="PS01229">
    <property type="entry name" value="COF_2"/>
    <property type="match status" value="1"/>
</dbReference>
<dbReference type="GO" id="GO:0005829">
    <property type="term" value="C:cytosol"/>
    <property type="evidence" value="ECO:0007669"/>
    <property type="project" value="TreeGrafter"/>
</dbReference>
<dbReference type="SUPFAM" id="SSF56784">
    <property type="entry name" value="HAD-like"/>
    <property type="match status" value="1"/>
</dbReference>
<protein>
    <submittedName>
        <fullName evidence="1">Cof-like hydrolase</fullName>
    </submittedName>
</protein>
<dbReference type="PANTHER" id="PTHR10000">
    <property type="entry name" value="PHOSPHOSERINE PHOSPHATASE"/>
    <property type="match status" value="1"/>
</dbReference>
<dbReference type="Gene3D" id="3.40.50.1000">
    <property type="entry name" value="HAD superfamily/HAD-like"/>
    <property type="match status" value="1"/>
</dbReference>
<keyword evidence="2" id="KW-1185">Reference proteome</keyword>
<sequence length="269" mass="30938">MDIKVVAVDMDGTFLRSDHDYNREKFKKVFQFFEENGIKFVAISGNQYYQIRTFFEGYTDKIAIVGDNGAFFVDNNKELRVESIPNDIVEKILKYLIENNYHLELILDAEKSAYLLKDVEEEKKIDFARYHTKVKEIDSYFPLPDDRFTKFSFDTPIDETYNIIDDLTKEFGDVVQSVTSGHGNIDIIRKGNNKGTAMKYLLDIWKISPDNLMAFGDGGNDIEMLKLAKYSYAMENASPDAKEAAKYIAKSNNDDGVLDAIIERLNIEM</sequence>
<dbReference type="Gene3D" id="3.30.1240.10">
    <property type="match status" value="1"/>
</dbReference>
<proteinExistence type="predicted"/>
<dbReference type="EMBL" id="AGEI01000028">
    <property type="protein sequence ID" value="EHR32622.1"/>
    <property type="molecule type" value="Genomic_DNA"/>
</dbReference>
<name>H3NQE2_9FIRM</name>